<dbReference type="InterPro" id="IPR011335">
    <property type="entry name" value="Restrct_endonuc-II-like"/>
</dbReference>
<sequence>MGDVIVGSQSVLAGTITRASLRWNYRAIFPDIYVPKDVEPTLAVRTRGAWLWSRRRGVITGRAAAALHGARWVDDATEIELLWANNYCPEGIITRRERIAPDEIVWIDGMPVATPARTGLDLGRYLPRNIAVAHLDALASTTGVTAEEILGLTYRYKGRHGVRLCRDAVELMDAGAQSPQETRLRLLLIDRGFPPPRTQIPVADQYGFEFAYLDMGWEDLLIAVEYDGDHHRTDTDQYRWDARRLRKLADAGWIVIRVMAGDRNDEVIAWVKQAVARRQREAMAVKKPA</sequence>
<accession>A0A0J6YEB7</accession>
<name>A0A0J6YEB7_9MYCO</name>
<dbReference type="Gene3D" id="3.40.960.10">
    <property type="entry name" value="VSR Endonuclease"/>
    <property type="match status" value="1"/>
</dbReference>
<protein>
    <recommendedName>
        <fullName evidence="3">DUF559 domain-containing protein</fullName>
    </recommendedName>
</protein>
<dbReference type="PATRIC" id="fig|37916.4.peg.4712"/>
<dbReference type="EMBL" id="JYNL01000060">
    <property type="protein sequence ID" value="KMO71181.1"/>
    <property type="molecule type" value="Genomic_DNA"/>
</dbReference>
<comment type="caution">
    <text evidence="1">The sequence shown here is derived from an EMBL/GenBank/DDBJ whole genome shotgun (WGS) entry which is preliminary data.</text>
</comment>
<evidence type="ECO:0000313" key="2">
    <source>
        <dbReference type="Proteomes" id="UP000036513"/>
    </source>
</evidence>
<reference evidence="1 2" key="1">
    <citation type="journal article" date="2015" name="Genome Biol. Evol.">
        <title>Characterization of Three Mycobacterium spp. with Potential Use in Bioremediation by Genome Sequencing and Comparative Genomics.</title>
        <authorList>
            <person name="Das S."/>
            <person name="Pettersson B.M."/>
            <person name="Behra P.R."/>
            <person name="Ramesh M."/>
            <person name="Dasgupta S."/>
            <person name="Bhattacharya A."/>
            <person name="Kirsebom L.A."/>
        </authorList>
    </citation>
    <scope>NUCLEOTIDE SEQUENCE [LARGE SCALE GENOMIC DNA]</scope>
    <source>
        <strain evidence="1 2">DSM 43826</strain>
    </source>
</reference>
<evidence type="ECO:0008006" key="3">
    <source>
        <dbReference type="Google" id="ProtNLM"/>
    </source>
</evidence>
<proteinExistence type="predicted"/>
<dbReference type="AlphaFoldDB" id="A0A0J6YEB7"/>
<dbReference type="SUPFAM" id="SSF52980">
    <property type="entry name" value="Restriction endonuclease-like"/>
    <property type="match status" value="1"/>
</dbReference>
<gene>
    <name evidence="1" type="ORF">MCHLDSM_04710</name>
</gene>
<dbReference type="Proteomes" id="UP000036513">
    <property type="component" value="Unassembled WGS sequence"/>
</dbReference>
<keyword evidence="2" id="KW-1185">Reference proteome</keyword>
<organism evidence="1 2">
    <name type="scientific">Mycolicibacterium chlorophenolicum</name>
    <dbReference type="NCBI Taxonomy" id="37916"/>
    <lineage>
        <taxon>Bacteria</taxon>
        <taxon>Bacillati</taxon>
        <taxon>Actinomycetota</taxon>
        <taxon>Actinomycetes</taxon>
        <taxon>Mycobacteriales</taxon>
        <taxon>Mycobacteriaceae</taxon>
        <taxon>Mycolicibacterium</taxon>
    </lineage>
</organism>
<dbReference type="STRING" id="37916.MCHLDSM_04710"/>
<dbReference type="RefSeq" id="WP_048471993.1">
    <property type="nucleotide sequence ID" value="NZ_JYNL01000060.1"/>
</dbReference>
<evidence type="ECO:0000313" key="1">
    <source>
        <dbReference type="EMBL" id="KMO71181.1"/>
    </source>
</evidence>